<protein>
    <submittedName>
        <fullName evidence="1">Uncharacterized protein</fullName>
    </submittedName>
</protein>
<sequence>MINPHLHQSSRNGTKAVLQLRKKRLSMGLPFMINTEEIEKNTCYLEYPDGTITKVAVSKSGIEFQTLEKLSTLEANELRTSFSLI</sequence>
<proteinExistence type="predicted"/>
<organism evidence="1 2">
    <name type="scientific">Pedobacter alpinus</name>
    <dbReference type="NCBI Taxonomy" id="1590643"/>
    <lineage>
        <taxon>Bacteria</taxon>
        <taxon>Pseudomonadati</taxon>
        <taxon>Bacteroidota</taxon>
        <taxon>Sphingobacteriia</taxon>
        <taxon>Sphingobacteriales</taxon>
        <taxon>Sphingobacteriaceae</taxon>
        <taxon>Pedobacter</taxon>
    </lineage>
</organism>
<name>A0ABW5TQP0_9SPHI</name>
<accession>A0ABW5TQP0</accession>
<dbReference type="Proteomes" id="UP001597546">
    <property type="component" value="Unassembled WGS sequence"/>
</dbReference>
<keyword evidence="2" id="KW-1185">Reference proteome</keyword>
<gene>
    <name evidence="1" type="ORF">ACFSSE_04925</name>
</gene>
<evidence type="ECO:0000313" key="2">
    <source>
        <dbReference type="Proteomes" id="UP001597546"/>
    </source>
</evidence>
<reference evidence="2" key="1">
    <citation type="journal article" date="2019" name="Int. J. Syst. Evol. Microbiol.">
        <title>The Global Catalogue of Microorganisms (GCM) 10K type strain sequencing project: providing services to taxonomists for standard genome sequencing and annotation.</title>
        <authorList>
            <consortium name="The Broad Institute Genomics Platform"/>
            <consortium name="The Broad Institute Genome Sequencing Center for Infectious Disease"/>
            <person name="Wu L."/>
            <person name="Ma J."/>
        </authorList>
    </citation>
    <scope>NUCLEOTIDE SEQUENCE [LARGE SCALE GENOMIC DNA]</scope>
    <source>
        <strain evidence="2">KCTC 42456</strain>
    </source>
</reference>
<comment type="caution">
    <text evidence="1">The sequence shown here is derived from an EMBL/GenBank/DDBJ whole genome shotgun (WGS) entry which is preliminary data.</text>
</comment>
<dbReference type="RefSeq" id="WP_379041843.1">
    <property type="nucleotide sequence ID" value="NZ_JBHSKW010000018.1"/>
</dbReference>
<dbReference type="EMBL" id="JBHULV010000014">
    <property type="protein sequence ID" value="MFD2731040.1"/>
    <property type="molecule type" value="Genomic_DNA"/>
</dbReference>
<evidence type="ECO:0000313" key="1">
    <source>
        <dbReference type="EMBL" id="MFD2731040.1"/>
    </source>
</evidence>